<keyword evidence="4" id="KW-0804">Transcription</keyword>
<dbReference type="GO" id="GO:0003677">
    <property type="term" value="F:DNA binding"/>
    <property type="evidence" value="ECO:0007669"/>
    <property type="project" value="UniProtKB-KW"/>
</dbReference>
<evidence type="ECO:0000256" key="1">
    <source>
        <dbReference type="ARBA" id="ARBA00009437"/>
    </source>
</evidence>
<dbReference type="RefSeq" id="WP_091509666.1">
    <property type="nucleotide sequence ID" value="NZ_FOLE01000003.1"/>
</dbReference>
<reference evidence="6 7" key="1">
    <citation type="submission" date="2016-10" db="EMBL/GenBank/DDBJ databases">
        <authorList>
            <person name="de Groot N.N."/>
        </authorList>
    </citation>
    <scope>NUCLEOTIDE SEQUENCE [LARGE SCALE GENOMIC DNA]</scope>
    <source>
        <strain evidence="6 7">DSM 6793</strain>
    </source>
</reference>
<name>A0A1I1GPY7_9BACT</name>
<dbReference type="AlphaFoldDB" id="A0A1I1GPY7"/>
<feature type="domain" description="HTH lysR-type" evidence="5">
    <location>
        <begin position="1"/>
        <end position="58"/>
    </location>
</feature>
<dbReference type="GO" id="GO:0005829">
    <property type="term" value="C:cytosol"/>
    <property type="evidence" value="ECO:0007669"/>
    <property type="project" value="TreeGrafter"/>
</dbReference>
<keyword evidence="7" id="KW-1185">Reference proteome</keyword>
<keyword evidence="3" id="KW-0238">DNA-binding</keyword>
<dbReference type="CDD" id="cd05466">
    <property type="entry name" value="PBP2_LTTR_substrate"/>
    <property type="match status" value="1"/>
</dbReference>
<dbReference type="Pfam" id="PF03466">
    <property type="entry name" value="LysR_substrate"/>
    <property type="match status" value="1"/>
</dbReference>
<dbReference type="PROSITE" id="PS50931">
    <property type="entry name" value="HTH_LYSR"/>
    <property type="match status" value="1"/>
</dbReference>
<evidence type="ECO:0000256" key="3">
    <source>
        <dbReference type="ARBA" id="ARBA00023125"/>
    </source>
</evidence>
<dbReference type="Pfam" id="PF00126">
    <property type="entry name" value="HTH_1"/>
    <property type="match status" value="1"/>
</dbReference>
<organism evidence="6 7">
    <name type="scientific">Flexibacter flexilis DSM 6793</name>
    <dbReference type="NCBI Taxonomy" id="927664"/>
    <lineage>
        <taxon>Bacteria</taxon>
        <taxon>Pseudomonadati</taxon>
        <taxon>Bacteroidota</taxon>
        <taxon>Cytophagia</taxon>
        <taxon>Cytophagales</taxon>
        <taxon>Flexibacteraceae</taxon>
        <taxon>Flexibacter</taxon>
    </lineage>
</organism>
<dbReference type="PRINTS" id="PR00039">
    <property type="entry name" value="HTHLYSR"/>
</dbReference>
<dbReference type="InterPro" id="IPR050950">
    <property type="entry name" value="HTH-type_LysR_regulators"/>
</dbReference>
<dbReference type="InterPro" id="IPR036390">
    <property type="entry name" value="WH_DNA-bd_sf"/>
</dbReference>
<evidence type="ECO:0000313" key="7">
    <source>
        <dbReference type="Proteomes" id="UP000199514"/>
    </source>
</evidence>
<dbReference type="PANTHER" id="PTHR30419:SF8">
    <property type="entry name" value="NITROGEN ASSIMILATION TRANSCRIPTIONAL ACTIVATOR-RELATED"/>
    <property type="match status" value="1"/>
</dbReference>
<dbReference type="FunFam" id="1.10.10.10:FF:000001">
    <property type="entry name" value="LysR family transcriptional regulator"/>
    <property type="match status" value="1"/>
</dbReference>
<dbReference type="Gene3D" id="1.10.10.10">
    <property type="entry name" value="Winged helix-like DNA-binding domain superfamily/Winged helix DNA-binding domain"/>
    <property type="match status" value="1"/>
</dbReference>
<evidence type="ECO:0000259" key="5">
    <source>
        <dbReference type="PROSITE" id="PS50931"/>
    </source>
</evidence>
<evidence type="ECO:0000256" key="4">
    <source>
        <dbReference type="ARBA" id="ARBA00023163"/>
    </source>
</evidence>
<evidence type="ECO:0000256" key="2">
    <source>
        <dbReference type="ARBA" id="ARBA00023015"/>
    </source>
</evidence>
<sequence>MELRQLRYFLKAKELLNFTEAANSLYISQSTLSQQIRQLEDELGLPLFDRVGKKVALTEAGEVFAEYAFHSLQKAKDGYLALKDLNEMLGGSLQIGVTYGLRSTFTPALVAFVRKYPQVKVNVVFATSAELLEKLNKFELDFVLSFSEDTDAKHLKYQELYSSQLVLVTSPNSELAKRTHITLDEVAALPLALPEQGYSTTHFVLKAFRQSHLQPNISVVINDIPTLLELVRSGDWNTILTQATIADDSTLSGVRIDGADMTRHAMIVSLKEMYEKRASAAFFKLLMNR</sequence>
<dbReference type="Gene3D" id="3.40.190.290">
    <property type="match status" value="1"/>
</dbReference>
<dbReference type="InterPro" id="IPR036388">
    <property type="entry name" value="WH-like_DNA-bd_sf"/>
</dbReference>
<accession>A0A1I1GPY7</accession>
<dbReference type="EMBL" id="FOLE01000003">
    <property type="protein sequence ID" value="SFC13566.1"/>
    <property type="molecule type" value="Genomic_DNA"/>
</dbReference>
<comment type="similarity">
    <text evidence="1">Belongs to the LysR transcriptional regulatory family.</text>
</comment>
<dbReference type="GO" id="GO:0003700">
    <property type="term" value="F:DNA-binding transcription factor activity"/>
    <property type="evidence" value="ECO:0007669"/>
    <property type="project" value="InterPro"/>
</dbReference>
<gene>
    <name evidence="6" type="ORF">SAMN05421780_10345</name>
</gene>
<dbReference type="SUPFAM" id="SSF53850">
    <property type="entry name" value="Periplasmic binding protein-like II"/>
    <property type="match status" value="1"/>
</dbReference>
<dbReference type="InterPro" id="IPR005119">
    <property type="entry name" value="LysR_subst-bd"/>
</dbReference>
<protein>
    <submittedName>
        <fullName evidence="6">LysR family transcriptional regulator, cyn operon transcriptional activator</fullName>
    </submittedName>
</protein>
<dbReference type="STRING" id="927664.SAMN05421780_10345"/>
<evidence type="ECO:0000313" key="6">
    <source>
        <dbReference type="EMBL" id="SFC13566.1"/>
    </source>
</evidence>
<proteinExistence type="inferred from homology"/>
<dbReference type="InterPro" id="IPR000847">
    <property type="entry name" value="LysR_HTH_N"/>
</dbReference>
<dbReference type="Proteomes" id="UP000199514">
    <property type="component" value="Unassembled WGS sequence"/>
</dbReference>
<dbReference type="PANTHER" id="PTHR30419">
    <property type="entry name" value="HTH-TYPE TRANSCRIPTIONAL REGULATOR YBHD"/>
    <property type="match status" value="1"/>
</dbReference>
<dbReference type="OrthoDB" id="9803735at2"/>
<dbReference type="SUPFAM" id="SSF46785">
    <property type="entry name" value="Winged helix' DNA-binding domain"/>
    <property type="match status" value="1"/>
</dbReference>
<keyword evidence="2" id="KW-0805">Transcription regulation</keyword>